<sequence>EQLEEYRGRTELLRGGLAGGTLELRIAAVRPSDDGEYVCTVNDGNAYGEATVELEVAG</sequence>
<feature type="non-terminal residue" evidence="4">
    <location>
        <position position="58"/>
    </location>
</feature>
<evidence type="ECO:0000256" key="2">
    <source>
        <dbReference type="ARBA" id="ARBA00023136"/>
    </source>
</evidence>
<dbReference type="SUPFAM" id="SSF48726">
    <property type="entry name" value="Immunoglobulin"/>
    <property type="match status" value="1"/>
</dbReference>
<organism evidence="4 5">
    <name type="scientific">Trogon melanurus</name>
    <name type="common">Black-tailed trogon</name>
    <dbReference type="NCBI Taxonomy" id="56311"/>
    <lineage>
        <taxon>Eukaryota</taxon>
        <taxon>Metazoa</taxon>
        <taxon>Chordata</taxon>
        <taxon>Craniata</taxon>
        <taxon>Vertebrata</taxon>
        <taxon>Euteleostomi</taxon>
        <taxon>Archelosauria</taxon>
        <taxon>Archosauria</taxon>
        <taxon>Dinosauria</taxon>
        <taxon>Saurischia</taxon>
        <taxon>Theropoda</taxon>
        <taxon>Coelurosauria</taxon>
        <taxon>Aves</taxon>
        <taxon>Neognathae</taxon>
        <taxon>Neoaves</taxon>
        <taxon>Telluraves</taxon>
        <taxon>Coraciimorphae</taxon>
        <taxon>Trogoniformes</taxon>
        <taxon>Trogonidae</taxon>
        <taxon>Trogon</taxon>
    </lineage>
</organism>
<evidence type="ECO:0000256" key="1">
    <source>
        <dbReference type="ARBA" id="ARBA00004370"/>
    </source>
</evidence>
<keyword evidence="5" id="KW-1185">Reference proteome</keyword>
<proteinExistence type="predicted"/>
<dbReference type="Gene3D" id="2.60.40.10">
    <property type="entry name" value="Immunoglobulins"/>
    <property type="match status" value="1"/>
</dbReference>
<evidence type="ECO:0000313" key="4">
    <source>
        <dbReference type="EMBL" id="NXJ87098.1"/>
    </source>
</evidence>
<dbReference type="InterPro" id="IPR036179">
    <property type="entry name" value="Ig-like_dom_sf"/>
</dbReference>
<keyword evidence="2" id="KW-0472">Membrane</keyword>
<dbReference type="InterPro" id="IPR050504">
    <property type="entry name" value="IgSF_BTN/MOG"/>
</dbReference>
<dbReference type="EMBL" id="VXAG01004123">
    <property type="protein sequence ID" value="NXJ87098.1"/>
    <property type="molecule type" value="Genomic_DNA"/>
</dbReference>
<protein>
    <submittedName>
        <fullName evidence="4">BT1A1 protein</fullName>
    </submittedName>
</protein>
<accession>A0A7L0EVZ5</accession>
<dbReference type="AlphaFoldDB" id="A0A7L0EVZ5"/>
<dbReference type="GO" id="GO:0009897">
    <property type="term" value="C:external side of plasma membrane"/>
    <property type="evidence" value="ECO:0007669"/>
    <property type="project" value="TreeGrafter"/>
</dbReference>
<dbReference type="PANTHER" id="PTHR24100">
    <property type="entry name" value="BUTYROPHILIN"/>
    <property type="match status" value="1"/>
</dbReference>
<reference evidence="4 5" key="1">
    <citation type="submission" date="2019-09" db="EMBL/GenBank/DDBJ databases">
        <title>Bird 10,000 Genomes (B10K) Project - Family phase.</title>
        <authorList>
            <person name="Zhang G."/>
        </authorList>
    </citation>
    <scope>NUCLEOTIDE SEQUENCE [LARGE SCALE GENOMIC DNA]</scope>
    <source>
        <strain evidence="4">B10K-DU-007-40</strain>
        <tissue evidence="4">Mixed tissue sample</tissue>
    </source>
</reference>
<dbReference type="OrthoDB" id="9049620at2759"/>
<dbReference type="Proteomes" id="UP000550660">
    <property type="component" value="Unassembled WGS sequence"/>
</dbReference>
<evidence type="ECO:0000256" key="3">
    <source>
        <dbReference type="ARBA" id="ARBA00023319"/>
    </source>
</evidence>
<keyword evidence="3" id="KW-0393">Immunoglobulin domain</keyword>
<dbReference type="PANTHER" id="PTHR24100:SF149">
    <property type="entry name" value="BG-LIKE ANTIGEN 1-RELATED"/>
    <property type="match status" value="1"/>
</dbReference>
<name>A0A7L0EVZ5_TROML</name>
<comment type="subcellular location">
    <subcellularLocation>
        <location evidence="1">Membrane</location>
    </subcellularLocation>
</comment>
<dbReference type="GO" id="GO:0050852">
    <property type="term" value="P:T cell receptor signaling pathway"/>
    <property type="evidence" value="ECO:0007669"/>
    <property type="project" value="TreeGrafter"/>
</dbReference>
<feature type="non-terminal residue" evidence="4">
    <location>
        <position position="1"/>
    </location>
</feature>
<dbReference type="GO" id="GO:0001817">
    <property type="term" value="P:regulation of cytokine production"/>
    <property type="evidence" value="ECO:0007669"/>
    <property type="project" value="TreeGrafter"/>
</dbReference>
<gene>
    <name evidence="4" type="primary">Btn1a1_2</name>
    <name evidence="4" type="ORF">TROMEL_R05704</name>
</gene>
<evidence type="ECO:0000313" key="5">
    <source>
        <dbReference type="Proteomes" id="UP000550660"/>
    </source>
</evidence>
<dbReference type="InterPro" id="IPR013783">
    <property type="entry name" value="Ig-like_fold"/>
</dbReference>
<comment type="caution">
    <text evidence="4">The sequence shown here is derived from an EMBL/GenBank/DDBJ whole genome shotgun (WGS) entry which is preliminary data.</text>
</comment>
<dbReference type="GO" id="GO:0005102">
    <property type="term" value="F:signaling receptor binding"/>
    <property type="evidence" value="ECO:0007669"/>
    <property type="project" value="TreeGrafter"/>
</dbReference>